<dbReference type="Proteomes" id="UP000094147">
    <property type="component" value="Chromosome"/>
</dbReference>
<feature type="domain" description="SGNH hydrolase-type esterase" evidence="1">
    <location>
        <begin position="60"/>
        <end position="210"/>
    </location>
</feature>
<dbReference type="EMBL" id="CP012418">
    <property type="protein sequence ID" value="AOE48955.1"/>
    <property type="molecule type" value="Genomic_DNA"/>
</dbReference>
<proteinExistence type="predicted"/>
<keyword evidence="2" id="KW-0378">Hydrolase</keyword>
<dbReference type="STRING" id="1144748.KS2013_227"/>
<dbReference type="PANTHER" id="PTHR30383">
    <property type="entry name" value="THIOESTERASE 1/PROTEASE 1/LYSOPHOSPHOLIPASE L1"/>
    <property type="match status" value="1"/>
</dbReference>
<protein>
    <submittedName>
        <fullName evidence="2">Hydrolase GDSL</fullName>
    </submittedName>
</protein>
<dbReference type="Gene3D" id="3.40.50.1110">
    <property type="entry name" value="SGNH hydrolase"/>
    <property type="match status" value="1"/>
</dbReference>
<name>A0A1B3B829_9GAMM</name>
<dbReference type="AlphaFoldDB" id="A0A1B3B829"/>
<evidence type="ECO:0000313" key="3">
    <source>
        <dbReference type="Proteomes" id="UP000094147"/>
    </source>
</evidence>
<dbReference type="Pfam" id="PF13472">
    <property type="entry name" value="Lipase_GDSL_2"/>
    <property type="match status" value="1"/>
</dbReference>
<sequence>MDTVKVCLYLGWPKPNNCMNFKVMTGYLYRIIISLVCVTLVACSDSQKLEPLVSTDVVVAFGDSLTQGVGAADGKAYPEVLSGLIKLDVVNAGVSGETTAEGLQRLPLVLETHNPKLVILMEGGNDILRNMSHVQAKENLAEMIQMIRLSGAQVVMLGVPEKNLFSDSADFYDELANEYNLVYDGEVMSDLLKSRDMKSDSIHLNNIGYRKLAEHIRSMLQEHGAL</sequence>
<dbReference type="KEGG" id="ksd:KS2013_227"/>
<evidence type="ECO:0000259" key="1">
    <source>
        <dbReference type="Pfam" id="PF13472"/>
    </source>
</evidence>
<dbReference type="SUPFAM" id="SSF52266">
    <property type="entry name" value="SGNH hydrolase"/>
    <property type="match status" value="1"/>
</dbReference>
<dbReference type="GO" id="GO:0004622">
    <property type="term" value="F:phosphatidylcholine lysophospholipase activity"/>
    <property type="evidence" value="ECO:0007669"/>
    <property type="project" value="TreeGrafter"/>
</dbReference>
<gene>
    <name evidence="2" type="ORF">KS2013_227</name>
</gene>
<dbReference type="InterPro" id="IPR051532">
    <property type="entry name" value="Ester_Hydrolysis_Enzymes"/>
</dbReference>
<reference evidence="3" key="1">
    <citation type="submission" date="2015-08" db="EMBL/GenBank/DDBJ databases">
        <authorList>
            <person name="Kim K.M."/>
        </authorList>
    </citation>
    <scope>NUCLEOTIDE SEQUENCE [LARGE SCALE GENOMIC DNA]</scope>
    <source>
        <strain evidence="3">KCTC 23892</strain>
    </source>
</reference>
<accession>A0A1B3B829</accession>
<keyword evidence="3" id="KW-1185">Reference proteome</keyword>
<organism evidence="2 3">
    <name type="scientific">Kangiella sediminilitoris</name>
    <dbReference type="NCBI Taxonomy" id="1144748"/>
    <lineage>
        <taxon>Bacteria</taxon>
        <taxon>Pseudomonadati</taxon>
        <taxon>Pseudomonadota</taxon>
        <taxon>Gammaproteobacteria</taxon>
        <taxon>Kangiellales</taxon>
        <taxon>Kangiellaceae</taxon>
        <taxon>Kangiella</taxon>
    </lineage>
</organism>
<dbReference type="InterPro" id="IPR036514">
    <property type="entry name" value="SGNH_hydro_sf"/>
</dbReference>
<evidence type="ECO:0000313" key="2">
    <source>
        <dbReference type="EMBL" id="AOE48955.1"/>
    </source>
</evidence>
<dbReference type="PANTHER" id="PTHR30383:SF5">
    <property type="entry name" value="SGNH HYDROLASE-TYPE ESTERASE DOMAIN-CONTAINING PROTEIN"/>
    <property type="match status" value="1"/>
</dbReference>
<dbReference type="InterPro" id="IPR013830">
    <property type="entry name" value="SGNH_hydro"/>
</dbReference>